<name>A0ABQ7QZQ5_PLUXY</name>
<evidence type="ECO:0000313" key="1">
    <source>
        <dbReference type="EMBL" id="KAG7310521.1"/>
    </source>
</evidence>
<keyword evidence="2" id="KW-1185">Reference proteome</keyword>
<organism evidence="1 2">
    <name type="scientific">Plutella xylostella</name>
    <name type="common">Diamondback moth</name>
    <name type="synonym">Plutella maculipennis</name>
    <dbReference type="NCBI Taxonomy" id="51655"/>
    <lineage>
        <taxon>Eukaryota</taxon>
        <taxon>Metazoa</taxon>
        <taxon>Ecdysozoa</taxon>
        <taxon>Arthropoda</taxon>
        <taxon>Hexapoda</taxon>
        <taxon>Insecta</taxon>
        <taxon>Pterygota</taxon>
        <taxon>Neoptera</taxon>
        <taxon>Endopterygota</taxon>
        <taxon>Lepidoptera</taxon>
        <taxon>Glossata</taxon>
        <taxon>Ditrysia</taxon>
        <taxon>Yponomeutoidea</taxon>
        <taxon>Plutellidae</taxon>
        <taxon>Plutella</taxon>
    </lineage>
</organism>
<gene>
    <name evidence="1" type="ORF">JYU34_003307</name>
</gene>
<comment type="caution">
    <text evidence="1">The sequence shown here is derived from an EMBL/GenBank/DDBJ whole genome shotgun (WGS) entry which is preliminary data.</text>
</comment>
<evidence type="ECO:0008006" key="3">
    <source>
        <dbReference type="Google" id="ProtNLM"/>
    </source>
</evidence>
<reference evidence="1 2" key="1">
    <citation type="submission" date="2021-06" db="EMBL/GenBank/DDBJ databases">
        <title>A haploid diamondback moth (Plutella xylostella L.) genome assembly resolves 31 chromosomes and identifies a diamide resistance mutation.</title>
        <authorList>
            <person name="Ward C.M."/>
            <person name="Perry K.D."/>
            <person name="Baker G."/>
            <person name="Powis K."/>
            <person name="Heckel D.G."/>
            <person name="Baxter S.W."/>
        </authorList>
    </citation>
    <scope>NUCLEOTIDE SEQUENCE [LARGE SCALE GENOMIC DNA]</scope>
    <source>
        <strain evidence="1 2">LV</strain>
        <tissue evidence="1">Single pupa</tissue>
    </source>
</reference>
<evidence type="ECO:0000313" key="2">
    <source>
        <dbReference type="Proteomes" id="UP000823941"/>
    </source>
</evidence>
<protein>
    <recommendedName>
        <fullName evidence="3">Lipoprotein</fullName>
    </recommendedName>
</protein>
<accession>A0ABQ7QZQ5</accession>
<sequence length="225" mass="25505">MMAFTLSVTGCKSALSTYYSPALQLDGEYECGLIFLSTFNSIPNIDHNNNKFFYGDNGVIEIPEGSYELSDINDYLKNNLKDCTFKLTCNNNTLNTNIFCSKDIHFEKIGSIGRILGFGSEILKANILHESLFPVSILPSTIIRIECDIVSGSYINGKPSHIIYEFAPNVPPGYRIIEIPKNLIYFPVNQNTVSEINVRILDENNNLLNLRNEQLHLYLHLRRKC</sequence>
<dbReference type="Proteomes" id="UP000823941">
    <property type="component" value="Chromosome 5"/>
</dbReference>
<proteinExistence type="predicted"/>
<dbReference type="EMBL" id="JAHIBW010000005">
    <property type="protein sequence ID" value="KAG7310521.1"/>
    <property type="molecule type" value="Genomic_DNA"/>
</dbReference>